<organism evidence="2 3">
    <name type="scientific">Metabacillus sediminilitoris</name>
    <dbReference type="NCBI Taxonomy" id="2567941"/>
    <lineage>
        <taxon>Bacteria</taxon>
        <taxon>Bacillati</taxon>
        <taxon>Bacillota</taxon>
        <taxon>Bacilli</taxon>
        <taxon>Bacillales</taxon>
        <taxon>Bacillaceae</taxon>
        <taxon>Metabacillus</taxon>
    </lineage>
</organism>
<accession>A0A4S4BKM8</accession>
<dbReference type="Pfam" id="PF04740">
    <property type="entry name" value="LXG"/>
    <property type="match status" value="1"/>
</dbReference>
<evidence type="ECO:0000313" key="3">
    <source>
        <dbReference type="Proteomes" id="UP000310334"/>
    </source>
</evidence>
<sequence>MFIRFIRSEVEMKTLDVASLQSGIDEMLDKLTIYDEQIKQIQEMVKGIISLEDSLKGNGGQSIRAFYQDCHDSFLSFYKTVIENYKSLLHTMKAELQSLEPADNGYIRDNFLQHDLLSSLQNAKNMTINLSNETNNLMDSVQDIVALPLLKNDDFLHRIYQVNLSIDQTVEKLHTFDQSQSTALNPVEQDIQKMNLYIQHIQQAFQAKDLSIETYNPEGTIDTSIMTNTSLLANHPRVEANGVETTHLFQGMNAEWDPTQTLGFNFNDWKEKPINAFASLGGLVATAYESSKDVRLAGQGFGVSRTTRVTAQGKEKVVLKVTRPDLVGLRKKTYSGPNATNLSRLYKYVDPATKVKDSFKWASNKLGYIGVGVTVAGDIVHGVQNNQKASEIAGNVTGDVVVAGASIAASAAAGAKVGALVGTVGGPVGVIAGTAVGAVAGIAVSTLLSDFKFMDVDNDGKSDSVGDAIKKGTTALIDKVGSWFD</sequence>
<evidence type="ECO:0000256" key="1">
    <source>
        <dbReference type="ARBA" id="ARBA00034117"/>
    </source>
</evidence>
<dbReference type="Proteomes" id="UP000310334">
    <property type="component" value="Unassembled WGS sequence"/>
</dbReference>
<dbReference type="AlphaFoldDB" id="A0A4S4BKM8"/>
<comment type="caution">
    <text evidence="2">The sequence shown here is derived from an EMBL/GenBank/DDBJ whole genome shotgun (WGS) entry which is preliminary data.</text>
</comment>
<dbReference type="InterPro" id="IPR006829">
    <property type="entry name" value="LXG_dom"/>
</dbReference>
<dbReference type="PROSITE" id="PS51756">
    <property type="entry name" value="LXG"/>
    <property type="match status" value="1"/>
</dbReference>
<dbReference type="OrthoDB" id="3261089at2"/>
<protein>
    <submittedName>
        <fullName evidence="2">Uncharacterized protein</fullName>
    </submittedName>
</protein>
<proteinExistence type="inferred from homology"/>
<reference evidence="2 3" key="1">
    <citation type="submission" date="2019-04" db="EMBL/GenBank/DDBJ databases">
        <title>Bacillus sediminilitoris sp. nov., isolated from a tidal flat sediment on the East China Sea.</title>
        <authorList>
            <person name="Wei Y."/>
            <person name="Mao H."/>
            <person name="Fang J."/>
        </authorList>
    </citation>
    <scope>NUCLEOTIDE SEQUENCE [LARGE SCALE GENOMIC DNA]</scope>
    <source>
        <strain evidence="2 3">DSL-17</strain>
    </source>
</reference>
<gene>
    <name evidence="2" type="ORF">E6W99_23885</name>
</gene>
<name>A0A4S4BKM8_9BACI</name>
<comment type="similarity">
    <text evidence="1">In the N-terminal section; belongs to the LXG family.</text>
</comment>
<evidence type="ECO:0000313" key="2">
    <source>
        <dbReference type="EMBL" id="THF75286.1"/>
    </source>
</evidence>
<dbReference type="EMBL" id="SSNT01000028">
    <property type="protein sequence ID" value="THF75286.1"/>
    <property type="molecule type" value="Genomic_DNA"/>
</dbReference>
<keyword evidence="3" id="KW-1185">Reference proteome</keyword>